<protein>
    <submittedName>
        <fullName evidence="2">Xaa-Pro aminopeptidase</fullName>
    </submittedName>
</protein>
<evidence type="ECO:0000313" key="2">
    <source>
        <dbReference type="EMBL" id="ARX81192.1"/>
    </source>
</evidence>
<dbReference type="GO" id="GO:0004177">
    <property type="term" value="F:aminopeptidase activity"/>
    <property type="evidence" value="ECO:0007669"/>
    <property type="project" value="UniProtKB-KW"/>
</dbReference>
<dbReference type="KEGG" id="salf:SMD44_00590"/>
<dbReference type="AlphaFoldDB" id="A0A1Z1W447"/>
<name>A0A1Z1W447_9ACTN</name>
<feature type="compositionally biased region" description="Low complexity" evidence="1">
    <location>
        <begin position="41"/>
        <end position="62"/>
    </location>
</feature>
<evidence type="ECO:0000313" key="3">
    <source>
        <dbReference type="Proteomes" id="UP000195880"/>
    </source>
</evidence>
<keyword evidence="2" id="KW-0031">Aminopeptidase</keyword>
<keyword evidence="2" id="KW-0645">Protease</keyword>
<keyword evidence="3" id="KW-1185">Reference proteome</keyword>
<organism evidence="2 3">
    <name type="scientific">Streptomyces alboflavus</name>
    <dbReference type="NCBI Taxonomy" id="67267"/>
    <lineage>
        <taxon>Bacteria</taxon>
        <taxon>Bacillati</taxon>
        <taxon>Actinomycetota</taxon>
        <taxon>Actinomycetes</taxon>
        <taxon>Kitasatosporales</taxon>
        <taxon>Streptomycetaceae</taxon>
        <taxon>Streptomyces</taxon>
    </lineage>
</organism>
<dbReference type="EMBL" id="CP021748">
    <property type="protein sequence ID" value="ARX81192.1"/>
    <property type="molecule type" value="Genomic_DNA"/>
</dbReference>
<dbReference type="Proteomes" id="UP000195880">
    <property type="component" value="Chromosome"/>
</dbReference>
<feature type="region of interest" description="Disordered" evidence="1">
    <location>
        <begin position="33"/>
        <end position="62"/>
    </location>
</feature>
<reference evidence="2 3" key="1">
    <citation type="submission" date="2017-05" db="EMBL/GenBank/DDBJ databases">
        <title>Streptomyces alboflavus Genome sequencing and assembly.</title>
        <authorList>
            <person name="Wang Y."/>
            <person name="Du B."/>
            <person name="Ding Y."/>
            <person name="Liu H."/>
            <person name="Hou Q."/>
            <person name="Liu K."/>
            <person name="Wang C."/>
            <person name="Yao L."/>
        </authorList>
    </citation>
    <scope>NUCLEOTIDE SEQUENCE [LARGE SCALE GENOMIC DNA]</scope>
    <source>
        <strain evidence="2 3">MDJK44</strain>
    </source>
</reference>
<proteinExistence type="predicted"/>
<keyword evidence="2" id="KW-0378">Hydrolase</keyword>
<sequence length="62" mass="6471">MNEPASTGIRTVSHDLPESPEFASFMARDWAPSPLPDDIRLPAADLTPAAAPASRPASPASD</sequence>
<evidence type="ECO:0000256" key="1">
    <source>
        <dbReference type="SAM" id="MobiDB-lite"/>
    </source>
</evidence>
<gene>
    <name evidence="2" type="ORF">SMD44_00590</name>
</gene>
<accession>A0A1Z1W447</accession>